<organism evidence="1">
    <name type="scientific">Rhizophagus irregularis (strain DAOM 181602 / DAOM 197198 / MUCL 43194)</name>
    <name type="common">Arbuscular mycorrhizal fungus</name>
    <name type="synonym">Glomus intraradices</name>
    <dbReference type="NCBI Taxonomy" id="747089"/>
    <lineage>
        <taxon>Eukaryota</taxon>
        <taxon>Fungi</taxon>
        <taxon>Fungi incertae sedis</taxon>
        <taxon>Mucoromycota</taxon>
        <taxon>Glomeromycotina</taxon>
        <taxon>Glomeromycetes</taxon>
        <taxon>Glomerales</taxon>
        <taxon>Glomeraceae</taxon>
        <taxon>Rhizophagus</taxon>
    </lineage>
</organism>
<accession>U9U3Y4</accession>
<sequence>MFRELFKFKILNKKKLISNKKQKVVKKIKNIDKTLGGIDKLTILAEIRLMLKKLEVS</sequence>
<dbReference type="AlphaFoldDB" id="U9U3Y4"/>
<dbReference type="EMBL" id="KI282328">
    <property type="protein sequence ID" value="ESA15055.1"/>
    <property type="molecule type" value="Genomic_DNA"/>
</dbReference>
<reference evidence="1" key="1">
    <citation type="submission" date="2013-07" db="EMBL/GenBank/DDBJ databases">
        <title>The genome of an arbuscular mycorrhizal fungus provides insights into the evolution of the oldest plant symbiosis.</title>
        <authorList>
            <consortium name="DOE Joint Genome Institute"/>
            <person name="Tisserant E."/>
            <person name="Malbreil M."/>
            <person name="Kuo A."/>
            <person name="Kohler A."/>
            <person name="Symeonidi A."/>
            <person name="Balestrini R."/>
            <person name="Charron P."/>
            <person name="Duensing N."/>
            <person name="Frei-dit-Frey N."/>
            <person name="Gianinazzi-Pearson V."/>
            <person name="Gilbert B."/>
            <person name="Handa Y."/>
            <person name="Hijri M."/>
            <person name="Kaul R."/>
            <person name="Kawaguchi M."/>
            <person name="Krajinski F."/>
            <person name="Lammers P."/>
            <person name="Lapierre D."/>
            <person name="Masclaux F.G."/>
            <person name="Murat C."/>
            <person name="Morin E."/>
            <person name="Ndikumana S."/>
            <person name="Pagni M."/>
            <person name="Petitpierre D."/>
            <person name="Requena N."/>
            <person name="Rosikiewicz P."/>
            <person name="Riley R."/>
            <person name="Saito K."/>
            <person name="San Clemente H."/>
            <person name="Shapiro H."/>
            <person name="van Tuinen D."/>
            <person name="Becard G."/>
            <person name="Bonfante P."/>
            <person name="Paszkowski U."/>
            <person name="Shachar-Hill Y."/>
            <person name="Young J.P."/>
            <person name="Sanders I.R."/>
            <person name="Henrissat B."/>
            <person name="Rensing S.A."/>
            <person name="Grigoriev I.V."/>
            <person name="Corradi N."/>
            <person name="Roux C."/>
            <person name="Martin F."/>
        </authorList>
    </citation>
    <scope>NUCLEOTIDE SEQUENCE</scope>
    <source>
        <strain evidence="1">DAOM 197198</strain>
    </source>
</reference>
<evidence type="ECO:0000313" key="1">
    <source>
        <dbReference type="EMBL" id="ESA15055.1"/>
    </source>
</evidence>
<protein>
    <submittedName>
        <fullName evidence="1">Uncharacterized protein</fullName>
    </submittedName>
</protein>
<proteinExistence type="predicted"/>
<gene>
    <name evidence="1" type="ORF">GLOINDRAFT_24294</name>
</gene>
<name>U9U3Y4_RHIID</name>
<dbReference type="HOGENOM" id="CLU_2997583_0_0_1"/>